<feature type="region of interest" description="Disordered" evidence="1">
    <location>
        <begin position="51"/>
        <end position="118"/>
    </location>
</feature>
<feature type="compositionally biased region" description="Polar residues" evidence="1">
    <location>
        <begin position="109"/>
        <end position="118"/>
    </location>
</feature>
<evidence type="ECO:0000313" key="2">
    <source>
        <dbReference type="EMBL" id="PRD45534.1"/>
    </source>
</evidence>
<name>A0A2S9IYC2_9SPHI</name>
<evidence type="ECO:0000256" key="1">
    <source>
        <dbReference type="SAM" id="MobiDB-lite"/>
    </source>
</evidence>
<gene>
    <name evidence="2" type="ORF">C5745_17630</name>
</gene>
<dbReference type="AlphaFoldDB" id="A0A2S9IYC2"/>
<dbReference type="RefSeq" id="WP_105718335.1">
    <property type="nucleotide sequence ID" value="NZ_PVBQ01000019.1"/>
</dbReference>
<dbReference type="OrthoDB" id="714339at2"/>
<comment type="caution">
    <text evidence="2">The sequence shown here is derived from an EMBL/GenBank/DDBJ whole genome shotgun (WGS) entry which is preliminary data.</text>
</comment>
<dbReference type="EMBL" id="PVBQ01000019">
    <property type="protein sequence ID" value="PRD45534.1"/>
    <property type="molecule type" value="Genomic_DNA"/>
</dbReference>
<organism evidence="2 3">
    <name type="scientific">Sphingobacterium haloxyli</name>
    <dbReference type="NCBI Taxonomy" id="2100533"/>
    <lineage>
        <taxon>Bacteria</taxon>
        <taxon>Pseudomonadati</taxon>
        <taxon>Bacteroidota</taxon>
        <taxon>Sphingobacteriia</taxon>
        <taxon>Sphingobacteriales</taxon>
        <taxon>Sphingobacteriaceae</taxon>
        <taxon>Sphingobacterium</taxon>
    </lineage>
</organism>
<sequence>MATLKTNWMIASITSIILLFGAFLLINAAENKKDEAITVQTPLRWFQITGSHSPGSPIPQSDAVYLGTSVNPPEDMNECDGETNQCISGFNPSQTNPSGGSFVLDGTQAPVTTSALKD</sequence>
<feature type="compositionally biased region" description="Polar residues" evidence="1">
    <location>
        <begin position="82"/>
        <end position="99"/>
    </location>
</feature>
<reference evidence="2 3" key="1">
    <citation type="submission" date="2018-02" db="EMBL/GenBank/DDBJ databases">
        <title>The draft genome of Sphingobacterium sp. 5JN-11.</title>
        <authorList>
            <person name="Liu L."/>
            <person name="Li L."/>
            <person name="Liang L."/>
            <person name="Zhang X."/>
            <person name="Wang T."/>
        </authorList>
    </citation>
    <scope>NUCLEOTIDE SEQUENCE [LARGE SCALE GENOMIC DNA]</scope>
    <source>
        <strain evidence="2 3">5JN-11</strain>
    </source>
</reference>
<evidence type="ECO:0000313" key="3">
    <source>
        <dbReference type="Proteomes" id="UP000239711"/>
    </source>
</evidence>
<proteinExistence type="predicted"/>
<dbReference type="Proteomes" id="UP000239711">
    <property type="component" value="Unassembled WGS sequence"/>
</dbReference>
<protein>
    <submittedName>
        <fullName evidence="2">Uncharacterized protein</fullName>
    </submittedName>
</protein>
<keyword evidence="3" id="KW-1185">Reference proteome</keyword>
<accession>A0A2S9IYC2</accession>